<evidence type="ECO:0000259" key="4">
    <source>
        <dbReference type="PROSITE" id="PS01124"/>
    </source>
</evidence>
<keyword evidence="2" id="KW-0238">DNA-binding</keyword>
<comment type="caution">
    <text evidence="5">The sequence shown here is derived from an EMBL/GenBank/DDBJ whole genome shotgun (WGS) entry which is preliminary data.</text>
</comment>
<dbReference type="PRINTS" id="PR00032">
    <property type="entry name" value="HTHARAC"/>
</dbReference>
<dbReference type="PROSITE" id="PS01124">
    <property type="entry name" value="HTH_ARAC_FAMILY_2"/>
    <property type="match status" value="1"/>
</dbReference>
<keyword evidence="3" id="KW-0804">Transcription</keyword>
<evidence type="ECO:0000313" key="6">
    <source>
        <dbReference type="Proteomes" id="UP000286288"/>
    </source>
</evidence>
<dbReference type="GO" id="GO:0003700">
    <property type="term" value="F:DNA-binding transcription factor activity"/>
    <property type="evidence" value="ECO:0007669"/>
    <property type="project" value="InterPro"/>
</dbReference>
<dbReference type="SUPFAM" id="SSF46689">
    <property type="entry name" value="Homeodomain-like"/>
    <property type="match status" value="2"/>
</dbReference>
<accession>A0A415EYG8</accession>
<gene>
    <name evidence="5" type="ORF">DW084_01445</name>
</gene>
<dbReference type="Gene3D" id="1.10.10.60">
    <property type="entry name" value="Homeodomain-like"/>
    <property type="match status" value="2"/>
</dbReference>
<dbReference type="PROSITE" id="PS00041">
    <property type="entry name" value="HTH_ARAC_FAMILY_1"/>
    <property type="match status" value="1"/>
</dbReference>
<dbReference type="SMART" id="SM00342">
    <property type="entry name" value="HTH_ARAC"/>
    <property type="match status" value="1"/>
</dbReference>
<sequence>MNEEKKNQPQTLKGEQSFKMTKLKGSPTVIQRKYYEEAIFIYVRSGQGSLFIENTCIKINRYDFVMISPSVPFHIDQSDNDVIMIIQAPPKFIKKDLFPALKNNEQVSPFFFPFVYETPMKTPYIYFKSRDTSPLNSFNNFYYEWQKKDKNPRIITLFLAIMIEDISQSYEMITSCNLFKKESVDIQGIIDYIELHLNSITLKKLARHFHYNPTYLSTFFKKNTSMKFSDYVKMQKMEKAKEYLLHTDHSIDQIAILLGYSDRSQFFQVFKAYYGISPSDFKKKSTFSYLL</sequence>
<keyword evidence="1" id="KW-0805">Transcription regulation</keyword>
<dbReference type="GO" id="GO:0043565">
    <property type="term" value="F:sequence-specific DNA binding"/>
    <property type="evidence" value="ECO:0007669"/>
    <property type="project" value="InterPro"/>
</dbReference>
<dbReference type="EMBL" id="QRMZ01000001">
    <property type="protein sequence ID" value="RHK08350.1"/>
    <property type="molecule type" value="Genomic_DNA"/>
</dbReference>
<dbReference type="PANTHER" id="PTHR43280:SF28">
    <property type="entry name" value="HTH-TYPE TRANSCRIPTIONAL ACTIVATOR RHAS"/>
    <property type="match status" value="1"/>
</dbReference>
<reference evidence="5 6" key="1">
    <citation type="submission" date="2018-08" db="EMBL/GenBank/DDBJ databases">
        <title>A genome reference for cultivated species of the human gut microbiota.</title>
        <authorList>
            <person name="Zou Y."/>
            <person name="Xue W."/>
            <person name="Luo G."/>
        </authorList>
    </citation>
    <scope>NUCLEOTIDE SEQUENCE [LARGE SCALE GENOMIC DNA]</scope>
    <source>
        <strain evidence="5 6">AF48-16</strain>
    </source>
</reference>
<evidence type="ECO:0000256" key="3">
    <source>
        <dbReference type="ARBA" id="ARBA00023163"/>
    </source>
</evidence>
<dbReference type="Proteomes" id="UP000286288">
    <property type="component" value="Unassembled WGS sequence"/>
</dbReference>
<proteinExistence type="predicted"/>
<dbReference type="InterPro" id="IPR018062">
    <property type="entry name" value="HTH_AraC-typ_CS"/>
</dbReference>
<evidence type="ECO:0000313" key="5">
    <source>
        <dbReference type="EMBL" id="RHK08350.1"/>
    </source>
</evidence>
<protein>
    <submittedName>
        <fullName evidence="5">AraC family transcriptional regulator</fullName>
    </submittedName>
</protein>
<organism evidence="5 6">
    <name type="scientific">Enterococcus casseliflavus</name>
    <name type="common">Enterococcus flavescens</name>
    <dbReference type="NCBI Taxonomy" id="37734"/>
    <lineage>
        <taxon>Bacteria</taxon>
        <taxon>Bacillati</taxon>
        <taxon>Bacillota</taxon>
        <taxon>Bacilli</taxon>
        <taxon>Lactobacillales</taxon>
        <taxon>Enterococcaceae</taxon>
        <taxon>Enterococcus</taxon>
    </lineage>
</organism>
<name>A0A415EYG8_ENTCA</name>
<dbReference type="InterPro" id="IPR009057">
    <property type="entry name" value="Homeodomain-like_sf"/>
</dbReference>
<dbReference type="InterPro" id="IPR018060">
    <property type="entry name" value="HTH_AraC"/>
</dbReference>
<dbReference type="Pfam" id="PF12833">
    <property type="entry name" value="HTH_18"/>
    <property type="match status" value="1"/>
</dbReference>
<evidence type="ECO:0000256" key="1">
    <source>
        <dbReference type="ARBA" id="ARBA00023015"/>
    </source>
</evidence>
<dbReference type="AlphaFoldDB" id="A0A415EYG8"/>
<feature type="domain" description="HTH araC/xylS-type" evidence="4">
    <location>
        <begin position="187"/>
        <end position="284"/>
    </location>
</feature>
<dbReference type="InterPro" id="IPR020449">
    <property type="entry name" value="Tscrpt_reg_AraC-type_HTH"/>
</dbReference>
<evidence type="ECO:0000256" key="2">
    <source>
        <dbReference type="ARBA" id="ARBA00023125"/>
    </source>
</evidence>
<dbReference type="PANTHER" id="PTHR43280">
    <property type="entry name" value="ARAC-FAMILY TRANSCRIPTIONAL REGULATOR"/>
    <property type="match status" value="1"/>
</dbReference>